<name>A0A2X0K959_9BASI</name>
<sequence>MSCALAPNHPLEIIHLYFDEEQEVLANCLLTTNETVESTLPVFWHHIIQTIGTVVRGPVNMNAGQARDKAR</sequence>
<accession>A0A2X0K959</accession>
<reference evidence="2" key="1">
    <citation type="submission" date="2016-10" db="EMBL/GenBank/DDBJ databases">
        <authorList>
            <person name="Jeantristanb JTB J.-T."/>
            <person name="Ricardo R."/>
        </authorList>
    </citation>
    <scope>NUCLEOTIDE SEQUENCE [LARGE SCALE GENOMIC DNA]</scope>
</reference>
<keyword evidence="2" id="KW-1185">Reference proteome</keyword>
<dbReference type="OrthoDB" id="10474791at2759"/>
<dbReference type="Proteomes" id="UP000249723">
    <property type="component" value="Unassembled WGS sequence"/>
</dbReference>
<proteinExistence type="predicted"/>
<evidence type="ECO:0000313" key="2">
    <source>
        <dbReference type="Proteomes" id="UP000249723"/>
    </source>
</evidence>
<gene>
    <name evidence="1" type="ORF">BZ3500_MVSOF-1268-A1-R1_CHR2-1G04584</name>
</gene>
<dbReference type="AlphaFoldDB" id="A0A2X0K959"/>
<protein>
    <submittedName>
        <fullName evidence="1">BZ3500_MvSof-1268-A1-R1_Chr2-1g04584 protein</fullName>
    </submittedName>
</protein>
<organism evidence="1 2">
    <name type="scientific">Microbotryum saponariae</name>
    <dbReference type="NCBI Taxonomy" id="289078"/>
    <lineage>
        <taxon>Eukaryota</taxon>
        <taxon>Fungi</taxon>
        <taxon>Dikarya</taxon>
        <taxon>Basidiomycota</taxon>
        <taxon>Pucciniomycotina</taxon>
        <taxon>Microbotryomycetes</taxon>
        <taxon>Microbotryales</taxon>
        <taxon>Microbotryaceae</taxon>
        <taxon>Microbotryum</taxon>
    </lineage>
</organism>
<evidence type="ECO:0000313" key="1">
    <source>
        <dbReference type="EMBL" id="SCZ88707.1"/>
    </source>
</evidence>
<dbReference type="EMBL" id="FMWP01000012">
    <property type="protein sequence ID" value="SCZ88707.1"/>
    <property type="molecule type" value="Genomic_DNA"/>
</dbReference>